<protein>
    <submittedName>
        <fullName evidence="7">Unannotated protein</fullName>
    </submittedName>
</protein>
<dbReference type="GO" id="GO:0033013">
    <property type="term" value="P:tetrapyrrole metabolic process"/>
    <property type="evidence" value="ECO:0007669"/>
    <property type="project" value="UniProtKB-ARBA"/>
</dbReference>
<feature type="transmembrane region" description="Helical" evidence="6">
    <location>
        <begin position="150"/>
        <end position="170"/>
    </location>
</feature>
<keyword evidence="5 6" id="KW-0472">Membrane</keyword>
<comment type="subcellular location">
    <subcellularLocation>
        <location evidence="1">Membrane</location>
        <topology evidence="1">Multi-pass membrane protein</topology>
    </subcellularLocation>
</comment>
<dbReference type="PANTHER" id="PTHR10057">
    <property type="entry name" value="PERIPHERAL-TYPE BENZODIAZEPINE RECEPTOR"/>
    <property type="match status" value="1"/>
</dbReference>
<evidence type="ECO:0000256" key="3">
    <source>
        <dbReference type="ARBA" id="ARBA00022692"/>
    </source>
</evidence>
<keyword evidence="3 6" id="KW-0812">Transmembrane</keyword>
<dbReference type="Gene3D" id="1.20.1260.100">
    <property type="entry name" value="TspO/MBR protein"/>
    <property type="match status" value="1"/>
</dbReference>
<dbReference type="PANTHER" id="PTHR10057:SF0">
    <property type="entry name" value="TRANSLOCATOR PROTEIN"/>
    <property type="match status" value="1"/>
</dbReference>
<dbReference type="GO" id="GO:0016020">
    <property type="term" value="C:membrane"/>
    <property type="evidence" value="ECO:0007669"/>
    <property type="project" value="UniProtKB-SubCell"/>
</dbReference>
<evidence type="ECO:0000256" key="6">
    <source>
        <dbReference type="SAM" id="Phobius"/>
    </source>
</evidence>
<feature type="transmembrane region" description="Helical" evidence="6">
    <location>
        <begin position="16"/>
        <end position="37"/>
    </location>
</feature>
<evidence type="ECO:0000256" key="4">
    <source>
        <dbReference type="ARBA" id="ARBA00022989"/>
    </source>
</evidence>
<dbReference type="Pfam" id="PF03073">
    <property type="entry name" value="TspO_MBR"/>
    <property type="match status" value="1"/>
</dbReference>
<organism evidence="7">
    <name type="scientific">freshwater metagenome</name>
    <dbReference type="NCBI Taxonomy" id="449393"/>
    <lineage>
        <taxon>unclassified sequences</taxon>
        <taxon>metagenomes</taxon>
        <taxon>ecological metagenomes</taxon>
    </lineage>
</organism>
<feature type="transmembrane region" description="Helical" evidence="6">
    <location>
        <begin position="57"/>
        <end position="78"/>
    </location>
</feature>
<evidence type="ECO:0000256" key="5">
    <source>
        <dbReference type="ARBA" id="ARBA00023136"/>
    </source>
</evidence>
<dbReference type="InterPro" id="IPR038330">
    <property type="entry name" value="TspO/MBR-related_sf"/>
</dbReference>
<dbReference type="InterPro" id="IPR004307">
    <property type="entry name" value="TspO_MBR"/>
</dbReference>
<dbReference type="PIRSF" id="PIRSF005859">
    <property type="entry name" value="PBR"/>
    <property type="match status" value="1"/>
</dbReference>
<comment type="similarity">
    <text evidence="2">Belongs to the TspO/BZRP family.</text>
</comment>
<gene>
    <name evidence="7" type="ORF">UFOPK1413_00734</name>
</gene>
<dbReference type="AlphaFoldDB" id="A0A6J6BQQ3"/>
<evidence type="ECO:0000313" key="7">
    <source>
        <dbReference type="EMBL" id="CAB4541055.1"/>
    </source>
</evidence>
<accession>A0A6J6BQQ3</accession>
<evidence type="ECO:0000256" key="1">
    <source>
        <dbReference type="ARBA" id="ARBA00004141"/>
    </source>
</evidence>
<feature type="transmembrane region" description="Helical" evidence="6">
    <location>
        <begin position="90"/>
        <end position="111"/>
    </location>
</feature>
<feature type="transmembrane region" description="Helical" evidence="6">
    <location>
        <begin position="117"/>
        <end position="138"/>
    </location>
</feature>
<evidence type="ECO:0000256" key="2">
    <source>
        <dbReference type="ARBA" id="ARBA00007524"/>
    </source>
</evidence>
<reference evidence="7" key="1">
    <citation type="submission" date="2020-05" db="EMBL/GenBank/DDBJ databases">
        <authorList>
            <person name="Chiriac C."/>
            <person name="Salcher M."/>
            <person name="Ghai R."/>
            <person name="Kavagutti S V."/>
        </authorList>
    </citation>
    <scope>NUCLEOTIDE SEQUENCE</scope>
</reference>
<name>A0A6J6BQQ3_9ZZZZ</name>
<dbReference type="CDD" id="cd15904">
    <property type="entry name" value="TSPO_MBR"/>
    <property type="match status" value="1"/>
</dbReference>
<keyword evidence="4 6" id="KW-1133">Transmembrane helix</keyword>
<dbReference type="EMBL" id="CAEZSG010000110">
    <property type="protein sequence ID" value="CAB4541055.1"/>
    <property type="molecule type" value="Genomic_DNA"/>
</dbReference>
<proteinExistence type="inferred from homology"/>
<sequence length="172" mass="19008">MAAKSTSSSTRPRQGLALAISIAVPFIIGGLGALSTSGNVDGWYAAANVAPWTPPNWVFGPVWSVLYVLIGVSFWRAWRMPSSPARTAGIRLFVWQLALNAIWTPIFFSGFPLIGPIAFWLGVVIIVVMDVLVWMTIVKFKNVDIWSARLLIPYEAWLWIASTLNIYLALNN</sequence>
<dbReference type="FunFam" id="1.20.1260.100:FF:000001">
    <property type="entry name" value="translocator protein 2"/>
    <property type="match status" value="1"/>
</dbReference>